<keyword evidence="4" id="KW-1185">Reference proteome</keyword>
<dbReference type="PANTHER" id="PTHR18863:SF4">
    <property type="entry name" value="COILED-COIL DOMAIN-CONTAINING PROTEIN 170"/>
    <property type="match status" value="1"/>
</dbReference>
<sequence length="709" mass="79985">MLSKEASCQELKAEMENYKENNARKSSLLSSLRDRVQELEDESAALSASKTRTEITAHAAIKDNQELKRKVVELDEELQRALHAAGASFSTTPVAMAAVTLQIITFPQLFRRQGACPGRKLLAELSSLFPCAYLWINFNLPTGSALSFEAAFAHLRELCTENTSLKGQLVTLEETVNVHEMEAKASRETIMRLVSQVHREQKRAASCAEERDGLRQDLLSAVEAKEALEREVQIFRERLLAGQRAWDASKQELSLLKKDTCELERSLKASLEAAAASQSQHASFREKIAVLLRGSLGMIGSTEEAILEKIRDMDSQEESQKRHNILQVHPCSCKWLILVLFVSRWFPSLKPKYPELVEQVENESGFHQKALQRAQKAEHKLEALQGQLTHLEGELVSGDVLRDNLNFEKQKYLKFLDQLSEKMKLGQIAAELGFDMRLDVVLARAEQLVRLESNAVIENKTIAHNLQRKDLLAQDPERQTGEQRTALEPPAAEDSAAGGGEAAADGLAVERDEANATTRKLQKQVERLQKELSACRESNTELKAKLADTNELKASAQLRSLVAFCFCERIKTLEQTKAIEDLSKSRDKLEKMKEKAEKKLMSVRSELDTTEHEAQEDKARARNTIEVVTSELKTLRKSLEEAEKREKQLVDFREVVSQMLGLNMTSLALPDYEIIKCLERLIHSHQHHFVTCAGLKDVSTRQDRHLQSH</sequence>
<accession>A0AA40HV45</accession>
<evidence type="ECO:0000256" key="1">
    <source>
        <dbReference type="SAM" id="Coils"/>
    </source>
</evidence>
<feature type="coiled-coil region" evidence="1">
    <location>
        <begin position="211"/>
        <end position="238"/>
    </location>
</feature>
<dbReference type="GO" id="GO:0008017">
    <property type="term" value="F:microtubule binding"/>
    <property type="evidence" value="ECO:0007669"/>
    <property type="project" value="TreeGrafter"/>
</dbReference>
<evidence type="ECO:0008006" key="5">
    <source>
        <dbReference type="Google" id="ProtNLM"/>
    </source>
</evidence>
<evidence type="ECO:0000313" key="3">
    <source>
        <dbReference type="EMBL" id="KAK1337929.1"/>
    </source>
</evidence>
<feature type="coiled-coil region" evidence="1">
    <location>
        <begin position="1"/>
        <end position="84"/>
    </location>
</feature>
<proteinExistence type="predicted"/>
<dbReference type="InterPro" id="IPR039139">
    <property type="entry name" value="CCDC170-like"/>
</dbReference>
<comment type="caution">
    <text evidence="3">The sequence shown here is derived from an EMBL/GenBank/DDBJ whole genome shotgun (WGS) entry which is preliminary data.</text>
</comment>
<dbReference type="GO" id="GO:0000226">
    <property type="term" value="P:microtubule cytoskeleton organization"/>
    <property type="evidence" value="ECO:0007669"/>
    <property type="project" value="TreeGrafter"/>
</dbReference>
<dbReference type="GO" id="GO:0005794">
    <property type="term" value="C:Golgi apparatus"/>
    <property type="evidence" value="ECO:0007669"/>
    <property type="project" value="TreeGrafter"/>
</dbReference>
<dbReference type="PANTHER" id="PTHR18863">
    <property type="entry name" value="TSEC-2-RELATED"/>
    <property type="match status" value="1"/>
</dbReference>
<feature type="region of interest" description="Disordered" evidence="2">
    <location>
        <begin position="468"/>
        <end position="506"/>
    </location>
</feature>
<evidence type="ECO:0000313" key="4">
    <source>
        <dbReference type="Proteomes" id="UP001177744"/>
    </source>
</evidence>
<protein>
    <recommendedName>
        <fullName evidence="5">Coiled-coil domain-containing protein 170</fullName>
    </recommendedName>
</protein>
<feature type="region of interest" description="Disordered" evidence="2">
    <location>
        <begin position="600"/>
        <end position="619"/>
    </location>
</feature>
<organism evidence="3 4">
    <name type="scientific">Cnephaeus nilssonii</name>
    <name type="common">Northern bat</name>
    <name type="synonym">Eptesicus nilssonii</name>
    <dbReference type="NCBI Taxonomy" id="3371016"/>
    <lineage>
        <taxon>Eukaryota</taxon>
        <taxon>Metazoa</taxon>
        <taxon>Chordata</taxon>
        <taxon>Craniata</taxon>
        <taxon>Vertebrata</taxon>
        <taxon>Euteleostomi</taxon>
        <taxon>Mammalia</taxon>
        <taxon>Eutheria</taxon>
        <taxon>Laurasiatheria</taxon>
        <taxon>Chiroptera</taxon>
        <taxon>Yangochiroptera</taxon>
        <taxon>Vespertilionidae</taxon>
        <taxon>Cnephaeus</taxon>
    </lineage>
</organism>
<feature type="compositionally biased region" description="Basic and acidic residues" evidence="2">
    <location>
        <begin position="468"/>
        <end position="481"/>
    </location>
</feature>
<dbReference type="AlphaFoldDB" id="A0AA40HV45"/>
<evidence type="ECO:0000256" key="2">
    <source>
        <dbReference type="SAM" id="MobiDB-lite"/>
    </source>
</evidence>
<dbReference type="Proteomes" id="UP001177744">
    <property type="component" value="Unassembled WGS sequence"/>
</dbReference>
<feature type="compositionally biased region" description="Low complexity" evidence="2">
    <location>
        <begin position="492"/>
        <end position="506"/>
    </location>
</feature>
<reference evidence="3" key="1">
    <citation type="submission" date="2023-06" db="EMBL/GenBank/DDBJ databases">
        <title>Reference genome for the Northern bat (Eptesicus nilssonii), a most northern bat species.</title>
        <authorList>
            <person name="Laine V.N."/>
            <person name="Pulliainen A.T."/>
            <person name="Lilley T.M."/>
        </authorList>
    </citation>
    <scope>NUCLEOTIDE SEQUENCE</scope>
    <source>
        <strain evidence="3">BLF_Eptnil</strain>
        <tissue evidence="3">Kidney</tissue>
    </source>
</reference>
<gene>
    <name evidence="3" type="ORF">QTO34_001032</name>
</gene>
<keyword evidence="1" id="KW-0175">Coiled coil</keyword>
<name>A0AA40HV45_CNENI</name>
<feature type="coiled-coil region" evidence="1">
    <location>
        <begin position="357"/>
        <end position="394"/>
    </location>
</feature>
<dbReference type="EMBL" id="JAULJE010000010">
    <property type="protein sequence ID" value="KAK1337929.1"/>
    <property type="molecule type" value="Genomic_DNA"/>
</dbReference>